<dbReference type="Gene3D" id="1.10.150.810">
    <property type="match status" value="1"/>
</dbReference>
<proteinExistence type="predicted"/>
<dbReference type="GO" id="GO:0005634">
    <property type="term" value="C:nucleus"/>
    <property type="evidence" value="ECO:0007669"/>
    <property type="project" value="TreeGrafter"/>
</dbReference>
<evidence type="ECO:0000313" key="2">
    <source>
        <dbReference type="Proteomes" id="UP000887566"/>
    </source>
</evidence>
<accession>A0A914UXI9</accession>
<dbReference type="InterPro" id="IPR043502">
    <property type="entry name" value="DNA/RNA_pol_sf"/>
</dbReference>
<keyword evidence="2" id="KW-1185">Reference proteome</keyword>
<dbReference type="InterPro" id="IPR001126">
    <property type="entry name" value="UmuC"/>
</dbReference>
<dbReference type="WBParaSite" id="PSAMB.scaffold1342size32731.g12430.t1">
    <property type="protein sequence ID" value="PSAMB.scaffold1342size32731.g12430.t1"/>
    <property type="gene ID" value="PSAMB.scaffold1342size32731.g12430"/>
</dbReference>
<dbReference type="GO" id="GO:0003887">
    <property type="term" value="F:DNA-directed DNA polymerase activity"/>
    <property type="evidence" value="ECO:0007669"/>
    <property type="project" value="TreeGrafter"/>
</dbReference>
<organism evidence="2 3">
    <name type="scientific">Plectus sambesii</name>
    <dbReference type="NCBI Taxonomy" id="2011161"/>
    <lineage>
        <taxon>Eukaryota</taxon>
        <taxon>Metazoa</taxon>
        <taxon>Ecdysozoa</taxon>
        <taxon>Nematoda</taxon>
        <taxon>Chromadorea</taxon>
        <taxon>Plectida</taxon>
        <taxon>Plectina</taxon>
        <taxon>Plectoidea</taxon>
        <taxon>Plectidae</taxon>
        <taxon>Plectus</taxon>
    </lineage>
</organism>
<dbReference type="PANTHER" id="PTHR11076:SF33">
    <property type="entry name" value="DNA POLYMERASE KAPPA"/>
    <property type="match status" value="1"/>
</dbReference>
<evidence type="ECO:0000259" key="1">
    <source>
        <dbReference type="PROSITE" id="PS50173"/>
    </source>
</evidence>
<name>A0A914UXI9_9BILA</name>
<reference evidence="3" key="1">
    <citation type="submission" date="2022-11" db="UniProtKB">
        <authorList>
            <consortium name="WormBaseParasite"/>
        </authorList>
    </citation>
    <scope>IDENTIFICATION</scope>
</reference>
<dbReference type="GO" id="GO:0006281">
    <property type="term" value="P:DNA repair"/>
    <property type="evidence" value="ECO:0007669"/>
    <property type="project" value="InterPro"/>
</dbReference>
<evidence type="ECO:0000313" key="3">
    <source>
        <dbReference type="WBParaSite" id="PSAMB.scaffold1342size32731.g12430.t1"/>
    </source>
</evidence>
<feature type="domain" description="UmuC" evidence="1">
    <location>
        <begin position="84"/>
        <end position="273"/>
    </location>
</feature>
<dbReference type="InterPro" id="IPR050116">
    <property type="entry name" value="DNA_polymerase-Y"/>
</dbReference>
<protein>
    <submittedName>
        <fullName evidence="3">UmuC domain-containing protein</fullName>
    </submittedName>
</protein>
<dbReference type="PANTHER" id="PTHR11076">
    <property type="entry name" value="DNA REPAIR POLYMERASE UMUC / TRANSFERASE FAMILY MEMBER"/>
    <property type="match status" value="1"/>
</dbReference>
<dbReference type="AlphaFoldDB" id="A0A914UXI9"/>
<dbReference type="PROSITE" id="PS50173">
    <property type="entry name" value="UMUC"/>
    <property type="match status" value="1"/>
</dbReference>
<dbReference type="InterPro" id="IPR043128">
    <property type="entry name" value="Rev_trsase/Diguanyl_cyclase"/>
</dbReference>
<sequence length="273" mass="31196">MELNDNKAGMVGLDKDHINAIIRENTNANYQKHQEKRDQRIQERITRNQRLLESFTPEQISAAERRMDALVDEIEQSRDLSRTIVHVDMDAFYAAVEMRDNPDLRNIPMAVGGDHMLSTSNYAARKFGVRAAMPGFIARKLCPQLTIVPCDFDKYRAASKRVQQVFAQYDPDFSMGSLDEAYLDLTDCLKQRSQSDQKQHEHERMRYSGDCLCRLPRSSVMNAEDEVTVSMCSRCKRNETAIRDKISFGNSVEDVVAEMRFKIEQATGLTASA</sequence>
<dbReference type="Proteomes" id="UP000887566">
    <property type="component" value="Unplaced"/>
</dbReference>
<dbReference type="SUPFAM" id="SSF56672">
    <property type="entry name" value="DNA/RNA polymerases"/>
    <property type="match status" value="1"/>
</dbReference>
<dbReference type="GO" id="GO:0042276">
    <property type="term" value="P:error-prone translesion synthesis"/>
    <property type="evidence" value="ECO:0007669"/>
    <property type="project" value="TreeGrafter"/>
</dbReference>
<dbReference type="Gene3D" id="3.30.70.270">
    <property type="match status" value="1"/>
</dbReference>
<dbReference type="Pfam" id="PF00817">
    <property type="entry name" value="IMS"/>
    <property type="match status" value="1"/>
</dbReference>
<dbReference type="Gene3D" id="3.40.1170.60">
    <property type="match status" value="1"/>
</dbReference>
<dbReference type="FunFam" id="3.40.1170.60:FF:000002">
    <property type="entry name" value="Polymerase (DNA directed) kappa"/>
    <property type="match status" value="1"/>
</dbReference>